<dbReference type="Gene3D" id="3.40.630.30">
    <property type="match status" value="1"/>
</dbReference>
<dbReference type="InterPro" id="IPR000182">
    <property type="entry name" value="GNAT_dom"/>
</dbReference>
<proteinExistence type="predicted"/>
<dbReference type="AlphaFoldDB" id="A0A1F5AFL2"/>
<dbReference type="EMBL" id="MEYH01000015">
    <property type="protein sequence ID" value="OGD17176.1"/>
    <property type="molecule type" value="Genomic_DNA"/>
</dbReference>
<dbReference type="STRING" id="1797291.A2V47_03565"/>
<dbReference type="InterPro" id="IPR051822">
    <property type="entry name" value="Glycosyl_Hydrolase_84"/>
</dbReference>
<protein>
    <recommendedName>
        <fullName evidence="1">N-acetyltransferase domain-containing protein</fullName>
    </recommendedName>
</protein>
<dbReference type="PANTHER" id="PTHR13170">
    <property type="entry name" value="O-GLCNACASE"/>
    <property type="match status" value="1"/>
</dbReference>
<evidence type="ECO:0000313" key="3">
    <source>
        <dbReference type="Proteomes" id="UP000177701"/>
    </source>
</evidence>
<dbReference type="GO" id="GO:0009100">
    <property type="term" value="P:glycoprotein metabolic process"/>
    <property type="evidence" value="ECO:0007669"/>
    <property type="project" value="TreeGrafter"/>
</dbReference>
<organism evidence="2 3">
    <name type="scientific">Candidatus Sediminicultor quintus</name>
    <dbReference type="NCBI Taxonomy" id="1797291"/>
    <lineage>
        <taxon>Bacteria</taxon>
        <taxon>Pseudomonadati</taxon>
        <taxon>Atribacterota</taxon>
        <taxon>Candidatus Phoenicimicrobiia</taxon>
        <taxon>Candidatus Pheonicimicrobiales</taxon>
        <taxon>Candidatus Phoenicimicrobiaceae</taxon>
        <taxon>Candidatus Sediminicultor</taxon>
    </lineage>
</organism>
<dbReference type="GO" id="GO:0016747">
    <property type="term" value="F:acyltransferase activity, transferring groups other than amino-acyl groups"/>
    <property type="evidence" value="ECO:0007669"/>
    <property type="project" value="InterPro"/>
</dbReference>
<dbReference type="PROSITE" id="PS51186">
    <property type="entry name" value="GNAT"/>
    <property type="match status" value="1"/>
</dbReference>
<sequence length="222" mass="25864">MNNIIIRPFIKEDRKSVRMISYETAFLGEDNKNIFADEEILADVLTNYFTDYEPDSCFVADDGGKVIGYIIGSKDIKRVRKIIIIKILPHLIVESIKRLLLFNKNDVRFLYHVLLSFLKGEFSTPDFSKDYPATLHINIKKDYRGKKIGKGLIEYYLSYIYRQGIRGVHLGAISEGAKNFFLNCGFSILYQSKHSYLRYILKQDTPYYVLGKLLCYNRNLEI</sequence>
<gene>
    <name evidence="2" type="ORF">A2V47_03565</name>
</gene>
<feature type="domain" description="N-acetyltransferase" evidence="1">
    <location>
        <begin position="4"/>
        <end position="206"/>
    </location>
</feature>
<dbReference type="GO" id="GO:0016231">
    <property type="term" value="F:beta-N-acetylglucosaminidase activity"/>
    <property type="evidence" value="ECO:0007669"/>
    <property type="project" value="TreeGrafter"/>
</dbReference>
<dbReference type="SUPFAM" id="SSF55729">
    <property type="entry name" value="Acyl-CoA N-acyltransferases (Nat)"/>
    <property type="match status" value="1"/>
</dbReference>
<dbReference type="Proteomes" id="UP000177701">
    <property type="component" value="Unassembled WGS sequence"/>
</dbReference>
<name>A0A1F5AFL2_9BACT</name>
<dbReference type="PANTHER" id="PTHR13170:SF16">
    <property type="entry name" value="PROTEIN O-GLCNACASE"/>
    <property type="match status" value="1"/>
</dbReference>
<dbReference type="InterPro" id="IPR016181">
    <property type="entry name" value="Acyl_CoA_acyltransferase"/>
</dbReference>
<comment type="caution">
    <text evidence="2">The sequence shown here is derived from an EMBL/GenBank/DDBJ whole genome shotgun (WGS) entry which is preliminary data.</text>
</comment>
<accession>A0A1F5AFL2</accession>
<reference evidence="2 3" key="1">
    <citation type="journal article" date="2016" name="Nat. Commun.">
        <title>Thousands of microbial genomes shed light on interconnected biogeochemical processes in an aquifer system.</title>
        <authorList>
            <person name="Anantharaman K."/>
            <person name="Brown C.T."/>
            <person name="Hug L.A."/>
            <person name="Sharon I."/>
            <person name="Castelle C.J."/>
            <person name="Probst A.J."/>
            <person name="Thomas B.C."/>
            <person name="Singh A."/>
            <person name="Wilkins M.J."/>
            <person name="Karaoz U."/>
            <person name="Brodie E.L."/>
            <person name="Williams K.H."/>
            <person name="Hubbard S.S."/>
            <person name="Banfield J.F."/>
        </authorList>
    </citation>
    <scope>NUCLEOTIDE SEQUENCE [LARGE SCALE GENOMIC DNA]</scope>
</reference>
<evidence type="ECO:0000313" key="2">
    <source>
        <dbReference type="EMBL" id="OGD17176.1"/>
    </source>
</evidence>
<evidence type="ECO:0000259" key="1">
    <source>
        <dbReference type="PROSITE" id="PS51186"/>
    </source>
</evidence>